<dbReference type="AlphaFoldDB" id="A0A9Q3E431"/>
<keyword evidence="3" id="KW-1185">Reference proteome</keyword>
<protein>
    <submittedName>
        <fullName evidence="2">Uncharacterized protein</fullName>
    </submittedName>
</protein>
<gene>
    <name evidence="2" type="ORF">O181_053007</name>
</gene>
<proteinExistence type="predicted"/>
<sequence length="262" mass="29339">MEKIFIPLETQSQGSTPVIPAEPKGSKGKGKRHSESLITANKWTQIANQKSIEPQNSASIKDEPTLTTCTGTITIINPVVTSKGKVPKSVARKFVQGKVKEDREDLKEDTLDAVVDSKTLREVIPTLPFTFQFNRTLKPEDWNNMGQALQLHQLLKDLFQCSMDNKRFNLTSHWAELGASFQKICLKEISFADLIVITKGWNPTGQFKLFEERETRIRENQATIQAIEEKLNQTGPTLIPSGSKRVDKPMSPVASHHTGTSR</sequence>
<feature type="region of interest" description="Disordered" evidence="1">
    <location>
        <begin position="231"/>
        <end position="262"/>
    </location>
</feature>
<organism evidence="2 3">
    <name type="scientific">Austropuccinia psidii MF-1</name>
    <dbReference type="NCBI Taxonomy" id="1389203"/>
    <lineage>
        <taxon>Eukaryota</taxon>
        <taxon>Fungi</taxon>
        <taxon>Dikarya</taxon>
        <taxon>Basidiomycota</taxon>
        <taxon>Pucciniomycotina</taxon>
        <taxon>Pucciniomycetes</taxon>
        <taxon>Pucciniales</taxon>
        <taxon>Sphaerophragmiaceae</taxon>
        <taxon>Austropuccinia</taxon>
    </lineage>
</organism>
<feature type="region of interest" description="Disordered" evidence="1">
    <location>
        <begin position="1"/>
        <end position="33"/>
    </location>
</feature>
<dbReference type="EMBL" id="AVOT02023329">
    <property type="protein sequence ID" value="MBW0513292.1"/>
    <property type="molecule type" value="Genomic_DNA"/>
</dbReference>
<evidence type="ECO:0000313" key="3">
    <source>
        <dbReference type="Proteomes" id="UP000765509"/>
    </source>
</evidence>
<reference evidence="2" key="1">
    <citation type="submission" date="2021-03" db="EMBL/GenBank/DDBJ databases">
        <title>Draft genome sequence of rust myrtle Austropuccinia psidii MF-1, a brazilian biotype.</title>
        <authorList>
            <person name="Quecine M.C."/>
            <person name="Pachon D.M.R."/>
            <person name="Bonatelli M.L."/>
            <person name="Correr F.H."/>
            <person name="Franceschini L.M."/>
            <person name="Leite T.F."/>
            <person name="Margarido G.R.A."/>
            <person name="Almeida C.A."/>
            <person name="Ferrarezi J.A."/>
            <person name="Labate C.A."/>
        </authorList>
    </citation>
    <scope>NUCLEOTIDE SEQUENCE</scope>
    <source>
        <strain evidence="2">MF-1</strain>
    </source>
</reference>
<name>A0A9Q3E431_9BASI</name>
<comment type="caution">
    <text evidence="2">The sequence shown here is derived from an EMBL/GenBank/DDBJ whole genome shotgun (WGS) entry which is preliminary data.</text>
</comment>
<evidence type="ECO:0000313" key="2">
    <source>
        <dbReference type="EMBL" id="MBW0513292.1"/>
    </source>
</evidence>
<evidence type="ECO:0000256" key="1">
    <source>
        <dbReference type="SAM" id="MobiDB-lite"/>
    </source>
</evidence>
<dbReference type="Proteomes" id="UP000765509">
    <property type="component" value="Unassembled WGS sequence"/>
</dbReference>
<accession>A0A9Q3E431</accession>